<evidence type="ECO:0000313" key="2">
    <source>
        <dbReference type="Proteomes" id="UP000013968"/>
    </source>
</evidence>
<gene>
    <name evidence="1" type="ORF">AORI_4567</name>
</gene>
<dbReference type="HOGENOM" id="CLU_1222683_0_0_11"/>
<proteinExistence type="predicted"/>
<dbReference type="Proteomes" id="UP000013968">
    <property type="component" value="Chromosome"/>
</dbReference>
<organism evidence="1 2">
    <name type="scientific">Amycolatopsis keratiniphila</name>
    <dbReference type="NCBI Taxonomy" id="129921"/>
    <lineage>
        <taxon>Bacteria</taxon>
        <taxon>Bacillati</taxon>
        <taxon>Actinomycetota</taxon>
        <taxon>Actinomycetes</taxon>
        <taxon>Pseudonocardiales</taxon>
        <taxon>Pseudonocardiaceae</taxon>
        <taxon>Amycolatopsis</taxon>
        <taxon>Amycolatopsis japonica group</taxon>
    </lineage>
</organism>
<dbReference type="InterPro" id="IPR029058">
    <property type="entry name" value="AB_hydrolase_fold"/>
</dbReference>
<dbReference type="KEGG" id="aoi:AORI_4567"/>
<sequence length="226" mass="24841">MARAFVAQCLHEADRRWEQDFPLEGDTRDELVAAIVSALGGMDRGFGNVAFELLMRGGGSRVVDRRRAAWSEAAAPMAGDVLLYLTRGSGLRDFIADRIAAIDTPVVVLAHSLGGIAALELLIERSLSNVEQLVTVGSQAPLLYELNALPTLPYGRPLPTSVPDWVNIYDPRDLLAYVGSGVFPDPERVRVRDLAVNNRAPFPRVHSSYFAKKNKRFYGLLNQVLP</sequence>
<reference evidence="1 2" key="1">
    <citation type="journal article" date="2013" name="BMC Genomics">
        <title>ContigScape: a Cytoscape plugin facilitating microbial genome gap closing.</title>
        <authorList>
            <person name="Tang B."/>
            <person name="Wang Q."/>
            <person name="Yang M."/>
            <person name="Xie F."/>
            <person name="Zhu Y."/>
            <person name="Zhuo Y."/>
            <person name="Wang S."/>
            <person name="Gao H."/>
            <person name="Ding X."/>
            <person name="Zhang L."/>
            <person name="Zhao G."/>
            <person name="Zheng H."/>
        </authorList>
    </citation>
    <scope>NUCLEOTIDE SEQUENCE [LARGE SCALE GENOMIC DNA]</scope>
    <source>
        <strain evidence="1 2">HCCB10007</strain>
    </source>
</reference>
<keyword evidence="2" id="KW-1185">Reference proteome</keyword>
<dbReference type="Gene3D" id="3.40.50.1820">
    <property type="entry name" value="alpha/beta hydrolase"/>
    <property type="match status" value="1"/>
</dbReference>
<accession>R4T400</accession>
<dbReference type="SUPFAM" id="SSF53474">
    <property type="entry name" value="alpha/beta-Hydrolases"/>
    <property type="match status" value="1"/>
</dbReference>
<dbReference type="PATRIC" id="fig|1156913.3.peg.4643"/>
<dbReference type="AlphaFoldDB" id="R4T400"/>
<evidence type="ECO:0000313" key="1">
    <source>
        <dbReference type="EMBL" id="AGM07151.1"/>
    </source>
</evidence>
<name>R4T400_9PSEU</name>
<dbReference type="EMBL" id="CP003410">
    <property type="protein sequence ID" value="AGM07151.1"/>
    <property type="molecule type" value="Genomic_DNA"/>
</dbReference>
<protein>
    <submittedName>
        <fullName evidence="1">Uncharacterized protein</fullName>
    </submittedName>
</protein>